<reference evidence="6" key="1">
    <citation type="submission" date="2018-06" db="EMBL/GenBank/DDBJ databases">
        <authorList>
            <person name="Zhirakovskaya E."/>
        </authorList>
    </citation>
    <scope>NUCLEOTIDE SEQUENCE</scope>
</reference>
<sequence>MIEVENLTKFYGPRPAIKGITFKVNKGEVVGFLGPNGAGKSTTMNILCCILPASSGSAKICGYDVFEESLEVRKKIGYLPETPPLYPDMSVSGYLKFAAEIRRVPSNKVRAAVDRVLEKCVLQDVRERIIGRLSKGFQQRVGLAQSMIHDPEILILDEPTIGLDPIQIIEIRKLIQELANAHTIILSSHILPEITQICKRVIILNEGEIAAVDSLEGLTSSLNKSERFVLKVRKSQRDIQEKLRTLENVISVTAENETQFLVECEMNSEMQDEVARMALENSWGIEELKLVSMTLEEIFLHLTLEENEPDEVSKGVGT</sequence>
<dbReference type="PANTHER" id="PTHR43335">
    <property type="entry name" value="ABC TRANSPORTER, ATP-BINDING PROTEIN"/>
    <property type="match status" value="1"/>
</dbReference>
<gene>
    <name evidence="6" type="ORF">MNBD_NITROSPINAE05-1083</name>
</gene>
<evidence type="ECO:0000256" key="1">
    <source>
        <dbReference type="ARBA" id="ARBA00005417"/>
    </source>
</evidence>
<evidence type="ECO:0000256" key="4">
    <source>
        <dbReference type="ARBA" id="ARBA00022840"/>
    </source>
</evidence>
<dbReference type="Gene3D" id="3.40.50.300">
    <property type="entry name" value="P-loop containing nucleotide triphosphate hydrolases"/>
    <property type="match status" value="1"/>
</dbReference>
<organism evidence="6">
    <name type="scientific">hydrothermal vent metagenome</name>
    <dbReference type="NCBI Taxonomy" id="652676"/>
    <lineage>
        <taxon>unclassified sequences</taxon>
        <taxon>metagenomes</taxon>
        <taxon>ecological metagenomes</taxon>
    </lineage>
</organism>
<evidence type="ECO:0000256" key="2">
    <source>
        <dbReference type="ARBA" id="ARBA00022448"/>
    </source>
</evidence>
<protein>
    <submittedName>
        <fullName evidence="6">Gliding motility-associated ABC transporter ATP-binding protein GldA</fullName>
    </submittedName>
</protein>
<dbReference type="InterPro" id="IPR003439">
    <property type="entry name" value="ABC_transporter-like_ATP-bd"/>
</dbReference>
<evidence type="ECO:0000256" key="3">
    <source>
        <dbReference type="ARBA" id="ARBA00022741"/>
    </source>
</evidence>
<keyword evidence="3" id="KW-0547">Nucleotide-binding</keyword>
<dbReference type="SMART" id="SM00382">
    <property type="entry name" value="AAA"/>
    <property type="match status" value="1"/>
</dbReference>
<dbReference type="EMBL" id="UOGG01000182">
    <property type="protein sequence ID" value="VAX32012.1"/>
    <property type="molecule type" value="Genomic_DNA"/>
</dbReference>
<dbReference type="Pfam" id="PF00005">
    <property type="entry name" value="ABC_tran"/>
    <property type="match status" value="1"/>
</dbReference>
<accession>A0A3B1CUF4</accession>
<dbReference type="AlphaFoldDB" id="A0A3B1CUF4"/>
<dbReference type="GO" id="GO:0005524">
    <property type="term" value="F:ATP binding"/>
    <property type="evidence" value="ECO:0007669"/>
    <property type="project" value="UniProtKB-KW"/>
</dbReference>
<comment type="similarity">
    <text evidence="1">Belongs to the ABC transporter superfamily.</text>
</comment>
<dbReference type="PROSITE" id="PS50893">
    <property type="entry name" value="ABC_TRANSPORTER_2"/>
    <property type="match status" value="1"/>
</dbReference>
<evidence type="ECO:0000313" key="6">
    <source>
        <dbReference type="EMBL" id="VAX32012.1"/>
    </source>
</evidence>
<proteinExistence type="inferred from homology"/>
<feature type="domain" description="ABC transporter" evidence="5">
    <location>
        <begin position="2"/>
        <end position="231"/>
    </location>
</feature>
<keyword evidence="2" id="KW-0813">Transport</keyword>
<keyword evidence="4 6" id="KW-0067">ATP-binding</keyword>
<dbReference type="PANTHER" id="PTHR43335:SF4">
    <property type="entry name" value="ABC TRANSPORTER, ATP-BINDING PROTEIN"/>
    <property type="match status" value="1"/>
</dbReference>
<name>A0A3B1CUF4_9ZZZZ</name>
<evidence type="ECO:0000259" key="5">
    <source>
        <dbReference type="PROSITE" id="PS50893"/>
    </source>
</evidence>
<dbReference type="SUPFAM" id="SSF52540">
    <property type="entry name" value="P-loop containing nucleoside triphosphate hydrolases"/>
    <property type="match status" value="1"/>
</dbReference>
<dbReference type="CDD" id="cd03230">
    <property type="entry name" value="ABC_DR_subfamily_A"/>
    <property type="match status" value="1"/>
</dbReference>
<dbReference type="InterPro" id="IPR027417">
    <property type="entry name" value="P-loop_NTPase"/>
</dbReference>
<dbReference type="GO" id="GO:0016887">
    <property type="term" value="F:ATP hydrolysis activity"/>
    <property type="evidence" value="ECO:0007669"/>
    <property type="project" value="InterPro"/>
</dbReference>
<dbReference type="InterPro" id="IPR003593">
    <property type="entry name" value="AAA+_ATPase"/>
</dbReference>